<evidence type="ECO:0000256" key="12">
    <source>
        <dbReference type="ARBA" id="ARBA00029736"/>
    </source>
</evidence>
<reference evidence="19 20" key="1">
    <citation type="submission" date="2017-07" db="EMBL/GenBank/DDBJ databases">
        <title>Mechanisms for carbon and nitrogen cycling indicate functional differentiation within the Candidate Phyla Radiation.</title>
        <authorList>
            <person name="Danczak R.E."/>
            <person name="Johnston M.D."/>
            <person name="Kenah C."/>
            <person name="Slattery M."/>
            <person name="Wrighton K.C."/>
            <person name="Wilkins M.J."/>
        </authorList>
    </citation>
    <scope>NUCLEOTIDE SEQUENCE [LARGE SCALE GENOMIC DNA]</scope>
    <source>
        <strain evidence="19">Licking1014_7</strain>
    </source>
</reference>
<evidence type="ECO:0000256" key="6">
    <source>
        <dbReference type="ARBA" id="ARBA00014679"/>
    </source>
</evidence>
<evidence type="ECO:0000256" key="7">
    <source>
        <dbReference type="ARBA" id="ARBA00022490"/>
    </source>
</evidence>
<dbReference type="SUPFAM" id="SSF75217">
    <property type="entry name" value="alpha/beta knot"/>
    <property type="match status" value="1"/>
</dbReference>
<comment type="subcellular location">
    <subcellularLocation>
        <location evidence="2 15 17">Cytoplasm</location>
    </subcellularLocation>
</comment>
<comment type="subunit">
    <text evidence="4 15 17">Homodimer.</text>
</comment>
<dbReference type="Pfam" id="PF01746">
    <property type="entry name" value="tRNA_m1G_MT"/>
    <property type="match status" value="1"/>
</dbReference>
<comment type="similarity">
    <text evidence="3 15 17">Belongs to the RNA methyltransferase TrmD family.</text>
</comment>
<dbReference type="Gene3D" id="3.40.1280.10">
    <property type="match status" value="1"/>
</dbReference>
<dbReference type="NCBIfam" id="NF000648">
    <property type="entry name" value="PRK00026.1"/>
    <property type="match status" value="1"/>
</dbReference>
<dbReference type="GO" id="GO:0005829">
    <property type="term" value="C:cytosol"/>
    <property type="evidence" value="ECO:0007669"/>
    <property type="project" value="TreeGrafter"/>
</dbReference>
<evidence type="ECO:0000256" key="2">
    <source>
        <dbReference type="ARBA" id="ARBA00004496"/>
    </source>
</evidence>
<sequence length="213" mass="24174">MKQFIILTLFPEIFASFLKTSLIQRAQKKDIINIELVNLRDFGIGKHKQVDDKPYGGGPGMIIKINVLEKAIEDIKFNNPNTYIILLDPKGKTFNQNQAKILSQKNKTIVLVCGRYEGFDSRIDNFIDEKISIGDFILSGGEVAAMAIIEATSRLLPNFLGSEKSLENETFSNLKKEYPQFTKPENYKGLKVPSVLLSGDHKKIKKWQENHSR</sequence>
<proteinExistence type="inferred from homology"/>
<dbReference type="Gene3D" id="1.10.1270.20">
    <property type="entry name" value="tRNA(m1g37)methyltransferase, domain 2"/>
    <property type="match status" value="1"/>
</dbReference>
<evidence type="ECO:0000256" key="14">
    <source>
        <dbReference type="ARBA" id="ARBA00047783"/>
    </source>
</evidence>
<comment type="caution">
    <text evidence="19">The sequence shown here is derived from an EMBL/GenBank/DDBJ whole genome shotgun (WGS) entry which is preliminary data.</text>
</comment>
<gene>
    <name evidence="15" type="primary">trmD</name>
    <name evidence="19" type="ORF">CEN89_109</name>
</gene>
<evidence type="ECO:0000256" key="4">
    <source>
        <dbReference type="ARBA" id="ARBA00011738"/>
    </source>
</evidence>
<evidence type="ECO:0000259" key="18">
    <source>
        <dbReference type="Pfam" id="PF01746"/>
    </source>
</evidence>
<evidence type="ECO:0000256" key="3">
    <source>
        <dbReference type="ARBA" id="ARBA00007630"/>
    </source>
</evidence>
<dbReference type="FunFam" id="3.40.1280.10:FF:000001">
    <property type="entry name" value="tRNA (guanine-N(1)-)-methyltransferase"/>
    <property type="match status" value="1"/>
</dbReference>
<evidence type="ECO:0000256" key="15">
    <source>
        <dbReference type="HAMAP-Rule" id="MF_00605"/>
    </source>
</evidence>
<dbReference type="AlphaFoldDB" id="A0A554LKT2"/>
<evidence type="ECO:0000256" key="17">
    <source>
        <dbReference type="RuleBase" id="RU003464"/>
    </source>
</evidence>
<keyword evidence="11 15" id="KW-0819">tRNA processing</keyword>
<evidence type="ECO:0000256" key="13">
    <source>
        <dbReference type="ARBA" id="ARBA00033392"/>
    </source>
</evidence>
<evidence type="ECO:0000256" key="5">
    <source>
        <dbReference type="ARBA" id="ARBA00012807"/>
    </source>
</evidence>
<dbReference type="InterPro" id="IPR016009">
    <property type="entry name" value="tRNA_MeTrfase_TRMD/TRM10"/>
</dbReference>
<keyword evidence="7 15" id="KW-0963">Cytoplasm</keyword>
<dbReference type="InterPro" id="IPR002649">
    <property type="entry name" value="tRNA_m1G_MeTrfase_TrmD"/>
</dbReference>
<dbReference type="PANTHER" id="PTHR46417">
    <property type="entry name" value="TRNA (GUANINE-N(1)-)-METHYLTRANSFERASE"/>
    <property type="match status" value="1"/>
</dbReference>
<evidence type="ECO:0000256" key="16">
    <source>
        <dbReference type="PIRSR" id="PIRSR000386-1"/>
    </source>
</evidence>
<dbReference type="EC" id="2.1.1.228" evidence="5 15"/>
<dbReference type="InterPro" id="IPR029028">
    <property type="entry name" value="Alpha/beta_knot_MTases"/>
</dbReference>
<feature type="binding site" evidence="15 16">
    <location>
        <position position="114"/>
    </location>
    <ligand>
        <name>S-adenosyl-L-methionine</name>
        <dbReference type="ChEBI" id="CHEBI:59789"/>
    </ligand>
</feature>
<evidence type="ECO:0000256" key="8">
    <source>
        <dbReference type="ARBA" id="ARBA00022603"/>
    </source>
</evidence>
<comment type="catalytic activity">
    <reaction evidence="14 15 17">
        <text>guanosine(37) in tRNA + S-adenosyl-L-methionine = N(1)-methylguanosine(37) in tRNA + S-adenosyl-L-homocysteine + H(+)</text>
        <dbReference type="Rhea" id="RHEA:36899"/>
        <dbReference type="Rhea" id="RHEA-COMP:10145"/>
        <dbReference type="Rhea" id="RHEA-COMP:10147"/>
        <dbReference type="ChEBI" id="CHEBI:15378"/>
        <dbReference type="ChEBI" id="CHEBI:57856"/>
        <dbReference type="ChEBI" id="CHEBI:59789"/>
        <dbReference type="ChEBI" id="CHEBI:73542"/>
        <dbReference type="ChEBI" id="CHEBI:74269"/>
        <dbReference type="EC" id="2.1.1.228"/>
    </reaction>
</comment>
<keyword evidence="9 15" id="KW-0808">Transferase</keyword>
<evidence type="ECO:0000256" key="11">
    <source>
        <dbReference type="ARBA" id="ARBA00022694"/>
    </source>
</evidence>
<keyword evidence="10 15" id="KW-0949">S-adenosyl-L-methionine</keyword>
<dbReference type="Proteomes" id="UP000315689">
    <property type="component" value="Unassembled WGS sequence"/>
</dbReference>
<name>A0A554LKT2_9BACT</name>
<protein>
    <recommendedName>
        <fullName evidence="6 15">tRNA (guanine-N(1)-)-methyltransferase</fullName>
        <ecNumber evidence="5 15">2.1.1.228</ecNumber>
    </recommendedName>
    <alternativeName>
        <fullName evidence="12 15">M1G-methyltransferase</fullName>
    </alternativeName>
    <alternativeName>
        <fullName evidence="13 15">tRNA [GM37] methyltransferase</fullName>
    </alternativeName>
</protein>
<dbReference type="InterPro" id="IPR023148">
    <property type="entry name" value="tRNA_m1G_MeTrfase_C_sf"/>
</dbReference>
<dbReference type="InterPro" id="IPR029026">
    <property type="entry name" value="tRNA_m1G_MTases_N"/>
</dbReference>
<organism evidence="19 20">
    <name type="scientific">Candidatus Berkelbacteria bacterium Licking1014_7</name>
    <dbReference type="NCBI Taxonomy" id="2017147"/>
    <lineage>
        <taxon>Bacteria</taxon>
        <taxon>Candidatus Berkelbacteria</taxon>
    </lineage>
</organism>
<dbReference type="HAMAP" id="MF_00605">
    <property type="entry name" value="TrmD"/>
    <property type="match status" value="1"/>
</dbReference>
<dbReference type="EMBL" id="VMGK01000002">
    <property type="protein sequence ID" value="TSC93434.1"/>
    <property type="molecule type" value="Genomic_DNA"/>
</dbReference>
<dbReference type="PANTHER" id="PTHR46417:SF1">
    <property type="entry name" value="TRNA (GUANINE-N(1)-)-METHYLTRANSFERASE"/>
    <property type="match status" value="1"/>
</dbReference>
<dbReference type="PIRSF" id="PIRSF000386">
    <property type="entry name" value="tRNA_mtase"/>
    <property type="match status" value="1"/>
</dbReference>
<dbReference type="GO" id="GO:0052906">
    <property type="term" value="F:tRNA (guanine(37)-N1)-methyltransferase activity"/>
    <property type="evidence" value="ECO:0007669"/>
    <property type="project" value="UniProtKB-UniRule"/>
</dbReference>
<dbReference type="GO" id="GO:0002939">
    <property type="term" value="P:tRNA N1-guanine methylation"/>
    <property type="evidence" value="ECO:0007669"/>
    <property type="project" value="TreeGrafter"/>
</dbReference>
<evidence type="ECO:0000256" key="10">
    <source>
        <dbReference type="ARBA" id="ARBA00022691"/>
    </source>
</evidence>
<feature type="binding site" evidence="15 16">
    <location>
        <begin position="133"/>
        <end position="138"/>
    </location>
    <ligand>
        <name>S-adenosyl-L-methionine</name>
        <dbReference type="ChEBI" id="CHEBI:59789"/>
    </ligand>
</feature>
<accession>A0A554LKT2</accession>
<comment type="function">
    <text evidence="1 15 17">Specifically methylates guanosine-37 in various tRNAs.</text>
</comment>
<dbReference type="NCBIfam" id="TIGR00088">
    <property type="entry name" value="trmD"/>
    <property type="match status" value="1"/>
</dbReference>
<keyword evidence="8 15" id="KW-0489">Methyltransferase</keyword>
<evidence type="ECO:0000313" key="20">
    <source>
        <dbReference type="Proteomes" id="UP000315689"/>
    </source>
</evidence>
<feature type="domain" description="tRNA methyltransferase TRMD/TRM10-type" evidence="18">
    <location>
        <begin position="3"/>
        <end position="212"/>
    </location>
</feature>
<evidence type="ECO:0000256" key="1">
    <source>
        <dbReference type="ARBA" id="ARBA00002634"/>
    </source>
</evidence>
<evidence type="ECO:0000256" key="9">
    <source>
        <dbReference type="ARBA" id="ARBA00022679"/>
    </source>
</evidence>
<evidence type="ECO:0000313" key="19">
    <source>
        <dbReference type="EMBL" id="TSC93434.1"/>
    </source>
</evidence>
<dbReference type="CDD" id="cd18080">
    <property type="entry name" value="TrmD-like"/>
    <property type="match status" value="1"/>
</dbReference>